<evidence type="ECO:0000256" key="13">
    <source>
        <dbReference type="NCBIfam" id="TIGR00437"/>
    </source>
</evidence>
<dbReference type="AlphaFoldDB" id="A0A3P1SEI1"/>
<evidence type="ECO:0000256" key="8">
    <source>
        <dbReference type="ARBA" id="ARBA00022989"/>
    </source>
</evidence>
<evidence type="ECO:0000256" key="12">
    <source>
        <dbReference type="ARBA" id="ARBA00023136"/>
    </source>
</evidence>
<evidence type="ECO:0000313" key="19">
    <source>
        <dbReference type="Proteomes" id="UP000280444"/>
    </source>
</evidence>
<feature type="binding site" evidence="15">
    <location>
        <position position="46"/>
    </location>
    <ligand>
        <name>Mg(2+)</name>
        <dbReference type="ChEBI" id="CHEBI:18420"/>
        <label>2</label>
    </ligand>
</feature>
<feature type="transmembrane region" description="Helical" evidence="16">
    <location>
        <begin position="321"/>
        <end position="344"/>
    </location>
</feature>
<evidence type="ECO:0000256" key="7">
    <source>
        <dbReference type="ARBA" id="ARBA00022741"/>
    </source>
</evidence>
<accession>A0A3P1SEI1</accession>
<feature type="transmembrane region" description="Helical" evidence="16">
    <location>
        <begin position="504"/>
        <end position="524"/>
    </location>
</feature>
<evidence type="ECO:0000256" key="6">
    <source>
        <dbReference type="ARBA" id="ARBA00022692"/>
    </source>
</evidence>
<keyword evidence="7 14" id="KW-0547">Nucleotide-binding</keyword>
<comment type="function">
    <text evidence="1 16">Probable transporter of a GTP-driven Fe(2+) uptake system.</text>
</comment>
<protein>
    <recommendedName>
        <fullName evidence="13 16">Ferrous iron transport protein B</fullName>
    </recommendedName>
</protein>
<feature type="binding site" evidence="14">
    <location>
        <begin position="79"/>
        <end position="82"/>
    </location>
    <ligand>
        <name>GTP</name>
        <dbReference type="ChEBI" id="CHEBI:37565"/>
        <label>1</label>
    </ligand>
</feature>
<dbReference type="SUPFAM" id="SSF52540">
    <property type="entry name" value="P-loop containing nucleoside triphosphate hydrolases"/>
    <property type="match status" value="1"/>
</dbReference>
<feature type="binding site" evidence="14">
    <location>
        <begin position="60"/>
        <end position="64"/>
    </location>
    <ligand>
        <name>GTP</name>
        <dbReference type="ChEBI" id="CHEBI:37565"/>
        <label>1</label>
    </ligand>
</feature>
<evidence type="ECO:0000259" key="17">
    <source>
        <dbReference type="PROSITE" id="PS51711"/>
    </source>
</evidence>
<keyword evidence="9 16" id="KW-0408">Iron</keyword>
<keyword evidence="15" id="KW-0460">Magnesium</keyword>
<dbReference type="InterPro" id="IPR011640">
    <property type="entry name" value="Fe2_transport_prot_B_C"/>
</dbReference>
<dbReference type="NCBIfam" id="TIGR00437">
    <property type="entry name" value="feoB"/>
    <property type="match status" value="1"/>
</dbReference>
<feature type="transmembrane region" description="Helical" evidence="16">
    <location>
        <begin position="438"/>
        <end position="460"/>
    </location>
</feature>
<comment type="subcellular location">
    <subcellularLocation>
        <location evidence="16">Cell inner membrane</location>
        <topology evidence="16">Multi-pass membrane protein</topology>
    </subcellularLocation>
    <subcellularLocation>
        <location evidence="2">Cell membrane</location>
        <topology evidence="2">Multi-pass membrane protein</topology>
    </subcellularLocation>
</comment>
<keyword evidence="11 14" id="KW-0342">GTP-binding</keyword>
<dbReference type="InterPro" id="IPR003373">
    <property type="entry name" value="Fe2_transport_prot-B"/>
</dbReference>
<evidence type="ECO:0000256" key="2">
    <source>
        <dbReference type="ARBA" id="ARBA00004651"/>
    </source>
</evidence>
<proteinExistence type="inferred from homology"/>
<comment type="caution">
    <text evidence="18">The sequence shown here is derived from an EMBL/GenBank/DDBJ whole genome shotgun (WGS) entry which is preliminary data.</text>
</comment>
<dbReference type="Gene3D" id="3.40.50.300">
    <property type="entry name" value="P-loop containing nucleotide triphosphate hydrolases"/>
    <property type="match status" value="1"/>
</dbReference>
<dbReference type="Pfam" id="PF02421">
    <property type="entry name" value="FeoB_N"/>
    <property type="match status" value="1"/>
</dbReference>
<dbReference type="PANTHER" id="PTHR43185">
    <property type="entry name" value="FERROUS IRON TRANSPORT PROTEIN B"/>
    <property type="match status" value="1"/>
</dbReference>
<evidence type="ECO:0000256" key="15">
    <source>
        <dbReference type="PIRSR" id="PIRSR603373-2"/>
    </source>
</evidence>
<feature type="transmembrane region" description="Helical" evidence="16">
    <location>
        <begin position="364"/>
        <end position="381"/>
    </location>
</feature>
<feature type="transmembrane region" description="Helical" evidence="16">
    <location>
        <begin position="393"/>
        <end position="418"/>
    </location>
</feature>
<feature type="domain" description="FeoB-type G" evidence="17">
    <location>
        <begin position="28"/>
        <end position="200"/>
    </location>
</feature>
<feature type="transmembrane region" description="Helical" evidence="16">
    <location>
        <begin position="560"/>
        <end position="581"/>
    </location>
</feature>
<keyword evidence="5 16" id="KW-0410">Iron transport</keyword>
<gene>
    <name evidence="18" type="primary">feoB</name>
    <name evidence="18" type="ORF">EII11_05470</name>
</gene>
<dbReference type="Pfam" id="PF07670">
    <property type="entry name" value="Gate"/>
    <property type="match status" value="2"/>
</dbReference>
<evidence type="ECO:0000256" key="16">
    <source>
        <dbReference type="RuleBase" id="RU362098"/>
    </source>
</evidence>
<keyword evidence="3 16" id="KW-0813">Transport</keyword>
<dbReference type="RefSeq" id="WP_124869702.1">
    <property type="nucleotide sequence ID" value="NZ_RQZF01000003.1"/>
</dbReference>
<feature type="transmembrane region" description="Helical" evidence="16">
    <location>
        <begin position="472"/>
        <end position="498"/>
    </location>
</feature>
<keyword evidence="10" id="KW-0406">Ion transport</keyword>
<feature type="binding site" evidence="15">
    <location>
        <position position="47"/>
    </location>
    <ligand>
        <name>Mg(2+)</name>
        <dbReference type="ChEBI" id="CHEBI:18420"/>
        <label>2</label>
    </ligand>
</feature>
<evidence type="ECO:0000256" key="1">
    <source>
        <dbReference type="ARBA" id="ARBA00003926"/>
    </source>
</evidence>
<dbReference type="PROSITE" id="PS51711">
    <property type="entry name" value="G_FEOB"/>
    <property type="match status" value="1"/>
</dbReference>
<dbReference type="InterPro" id="IPR050860">
    <property type="entry name" value="FeoB_GTPase"/>
</dbReference>
<dbReference type="GO" id="GO:0005525">
    <property type="term" value="F:GTP binding"/>
    <property type="evidence" value="ECO:0007669"/>
    <property type="project" value="UniProtKB-KW"/>
</dbReference>
<dbReference type="GO" id="GO:0005886">
    <property type="term" value="C:plasma membrane"/>
    <property type="evidence" value="ECO:0007669"/>
    <property type="project" value="UniProtKB-SubCell"/>
</dbReference>
<dbReference type="GO" id="GO:0046872">
    <property type="term" value="F:metal ion binding"/>
    <property type="evidence" value="ECO:0007669"/>
    <property type="project" value="UniProtKB-KW"/>
</dbReference>
<keyword evidence="19" id="KW-1185">Reference proteome</keyword>
<dbReference type="Proteomes" id="UP000280444">
    <property type="component" value="Unassembled WGS sequence"/>
</dbReference>
<feature type="binding site" evidence="15">
    <location>
        <position position="49"/>
    </location>
    <ligand>
        <name>Mg(2+)</name>
        <dbReference type="ChEBI" id="CHEBI:18420"/>
        <label>2</label>
    </ligand>
</feature>
<feature type="transmembrane region" description="Helical" evidence="16">
    <location>
        <begin position="717"/>
        <end position="737"/>
    </location>
</feature>
<evidence type="ECO:0000256" key="5">
    <source>
        <dbReference type="ARBA" id="ARBA00022496"/>
    </source>
</evidence>
<keyword evidence="8 16" id="KW-1133">Transmembrane helix</keyword>
<evidence type="ECO:0000256" key="14">
    <source>
        <dbReference type="PIRSR" id="PIRSR603373-1"/>
    </source>
</evidence>
<dbReference type="InterPro" id="IPR027417">
    <property type="entry name" value="P-loop_NTPase"/>
</dbReference>
<keyword evidence="6 16" id="KW-0812">Transmembrane</keyword>
<keyword evidence="15" id="KW-0479">Metal-binding</keyword>
<dbReference type="PANTHER" id="PTHR43185:SF1">
    <property type="entry name" value="FE(2+) TRANSPORTER FEOB"/>
    <property type="match status" value="1"/>
</dbReference>
<dbReference type="GO" id="GO:0015093">
    <property type="term" value="F:ferrous iron transmembrane transporter activity"/>
    <property type="evidence" value="ECO:0007669"/>
    <property type="project" value="UniProtKB-UniRule"/>
</dbReference>
<organism evidence="18 19">
    <name type="scientific">Schaalia canis</name>
    <dbReference type="NCBI Taxonomy" id="100469"/>
    <lineage>
        <taxon>Bacteria</taxon>
        <taxon>Bacillati</taxon>
        <taxon>Actinomycetota</taxon>
        <taxon>Actinomycetes</taxon>
        <taxon>Actinomycetales</taxon>
        <taxon>Actinomycetaceae</taxon>
        <taxon>Schaalia</taxon>
    </lineage>
</organism>
<reference evidence="18 19" key="1">
    <citation type="submission" date="2018-11" db="EMBL/GenBank/DDBJ databases">
        <title>Genomes From Bacteria Associated with the Canine Oral Cavity: a Test Case for Automated Genome-Based Taxonomic Assignment.</title>
        <authorList>
            <person name="Coil D.A."/>
            <person name="Jospin G."/>
            <person name="Darling A.E."/>
            <person name="Wallis C."/>
            <person name="Davis I.J."/>
            <person name="Harris S."/>
            <person name="Eisen J.A."/>
            <person name="Holcombe L.J."/>
            <person name="O'Flynn C."/>
        </authorList>
    </citation>
    <scope>NUCLEOTIDE SEQUENCE [LARGE SCALE GENOMIC DNA]</scope>
    <source>
        <strain evidence="18 19">OH770</strain>
    </source>
</reference>
<sequence length="742" mass="78301">MSCSKCGPGTPNQGPVLVEETADGKKVEPTILIVGNPNVGKSTLFNAITGARQAVVNAPGTTVEVMRGRWGSLGARILDMPGTYSLIANSPDEQVVVDTLAGAPGSFTDPARGQGVDLVLVVLDATAITRSLYLLGQVARTGRPVAAVVTLNDVQEHDTGKRVDVSALSRTLGIPVMSIDPRSKKGIEGLDDMVAAALRTRPRVTGIVPDPRSPGYNHTAALAAASRGHREVDPLEMTALTVADAHSTTPCGCGHEAMNCSEVPDSSAAAAAALAAEEAGGRDSLADADEIFHWVEAVEDGAFGARADAATLSTSDKVDRLLLHPIVGIPVFFALMWLLFKAAAEWVGPLQELFDGLFSSTDEGAFSLANLIIAGLTAVGAEGGWLQEFLVGGLAAGLGVVASFLPLMFVIFLMIAILEDSGYMARAAFLGDRVMRLIGLDGRVIMPLIMGFGCNLPSLAATRTLPSAKQRLVTTLIIPYTSCAARLSIYLMIARIFFPDNAGTVVFTMYVLSIIMVVIGALVLKPFITKGESQAPLMLVLPPYQVPRVLVILKNTWMRAWSFVQGAGKIIVIMTIVVWLMSAIPVTSKHSFADEIPMEESLYGATAMALEPVFAPAGFGEWHMTGALMTGFVAKETVISSIVLSYNLDPEVDGGDAEDAGEDLGSLPELVTQSFEKSAGEAAPLAAFAFLMFVLTYTPCLATVAEQARQIGGRITALSVVVQLAAAWVLAVAIFQIGRLFW</sequence>
<evidence type="ECO:0000256" key="4">
    <source>
        <dbReference type="ARBA" id="ARBA00022475"/>
    </source>
</evidence>
<feature type="transmembrane region" description="Helical" evidence="16">
    <location>
        <begin position="685"/>
        <end position="705"/>
    </location>
</feature>
<dbReference type="InterPro" id="IPR030389">
    <property type="entry name" value="G_FEOB_dom"/>
</dbReference>
<comment type="similarity">
    <text evidence="16">Belongs to the TRAFAC class TrmE-Era-EngA-EngB-Septin-like GTPase superfamily. FeoB GTPase (TC 9.A.8) family.</text>
</comment>
<dbReference type="InterPro" id="IPR011642">
    <property type="entry name" value="Gate_dom"/>
</dbReference>
<evidence type="ECO:0000256" key="10">
    <source>
        <dbReference type="ARBA" id="ARBA00023065"/>
    </source>
</evidence>
<evidence type="ECO:0000256" key="11">
    <source>
        <dbReference type="ARBA" id="ARBA00023134"/>
    </source>
</evidence>
<dbReference type="EMBL" id="RQZF01000003">
    <property type="protein sequence ID" value="RRC95703.1"/>
    <property type="molecule type" value="Genomic_DNA"/>
</dbReference>
<dbReference type="Pfam" id="PF07664">
    <property type="entry name" value="FeoB_C"/>
    <property type="match status" value="1"/>
</dbReference>
<dbReference type="OrthoDB" id="9809127at2"/>
<dbReference type="InterPro" id="IPR006073">
    <property type="entry name" value="GTP-bd"/>
</dbReference>
<keyword evidence="12 16" id="KW-0472">Membrane</keyword>
<dbReference type="PRINTS" id="PR00326">
    <property type="entry name" value="GTP1OBG"/>
</dbReference>
<evidence type="ECO:0000256" key="3">
    <source>
        <dbReference type="ARBA" id="ARBA00022448"/>
    </source>
</evidence>
<feature type="binding site" evidence="14">
    <location>
        <begin position="35"/>
        <end position="42"/>
    </location>
    <ligand>
        <name>GTP</name>
        <dbReference type="ChEBI" id="CHEBI:37565"/>
        <label>1</label>
    </ligand>
</feature>
<keyword evidence="4" id="KW-1003">Cell membrane</keyword>
<evidence type="ECO:0000256" key="9">
    <source>
        <dbReference type="ARBA" id="ARBA00023004"/>
    </source>
</evidence>
<evidence type="ECO:0000313" key="18">
    <source>
        <dbReference type="EMBL" id="RRC95703.1"/>
    </source>
</evidence>
<name>A0A3P1SEI1_9ACTO</name>
<feature type="binding site" evidence="15">
    <location>
        <position position="50"/>
    </location>
    <ligand>
        <name>Mg(2+)</name>
        <dbReference type="ChEBI" id="CHEBI:18420"/>
        <label>2</label>
    </ligand>
</feature>